<dbReference type="SUPFAM" id="SSF52540">
    <property type="entry name" value="P-loop containing nucleoside triphosphate hydrolases"/>
    <property type="match status" value="1"/>
</dbReference>
<keyword evidence="3" id="KW-0378">Hydrolase</keyword>
<dbReference type="InterPro" id="IPR050520">
    <property type="entry name" value="INO80/SWR1_helicase"/>
</dbReference>
<evidence type="ECO:0000313" key="8">
    <source>
        <dbReference type="Proteomes" id="UP000821866"/>
    </source>
</evidence>
<evidence type="ECO:0000256" key="2">
    <source>
        <dbReference type="ARBA" id="ARBA00022741"/>
    </source>
</evidence>
<keyword evidence="5" id="KW-0067">ATP-binding</keyword>
<keyword evidence="2" id="KW-0547">Nucleotide-binding</keyword>
<gene>
    <name evidence="7" type="ORF">HPB51_001487</name>
</gene>
<sequence length="369" mass="41966">MCLTQKPHFELLGGRWRVRVDHHYYHHHGVAPAVTPGGRQALVAGESSASLFCAWQLPRTVVSSVGPRCSAPRAARGCTRGGLVDTLESRRRQQRREKLRLLGHTNALRCAACPTYGRDLVEAVTVVHDTRPVVRSPWGGTGYVACLNAPSQGETQLWRYTRTLRSIVHTPPQLLDELRDMIERFVFAVPKVTAPRIEMRVSHPSPSSINAERVLEERLRDDLGPRCAFLHPVMCNLQTQFPELRLIQYDCGQHRVLIFTEMTRMLDVLKQFLNYHGHTYLRLDGSTRVDQRQALMERFNADRRIFCFILSTRSGGIGVNLTGADTVVFYDSDWNPTMDAQAQDRCHRIGQTRDVHIYRQVGCVWCALT</sequence>
<dbReference type="InterPro" id="IPR049730">
    <property type="entry name" value="SNF2/RAD54-like_C"/>
</dbReference>
<reference evidence="7" key="2">
    <citation type="submission" date="2021-09" db="EMBL/GenBank/DDBJ databases">
        <authorList>
            <person name="Jia N."/>
            <person name="Wang J."/>
            <person name="Shi W."/>
            <person name="Du L."/>
            <person name="Sun Y."/>
            <person name="Zhan W."/>
            <person name="Jiang J."/>
            <person name="Wang Q."/>
            <person name="Zhang B."/>
            <person name="Ji P."/>
            <person name="Sakyi L.B."/>
            <person name="Cui X."/>
            <person name="Yuan T."/>
            <person name="Jiang B."/>
            <person name="Yang W."/>
            <person name="Lam T.T.-Y."/>
            <person name="Chang Q."/>
            <person name="Ding S."/>
            <person name="Wang X."/>
            <person name="Zhu J."/>
            <person name="Ruan X."/>
            <person name="Zhao L."/>
            <person name="Wei J."/>
            <person name="Que T."/>
            <person name="Du C."/>
            <person name="Cheng J."/>
            <person name="Dai P."/>
            <person name="Han X."/>
            <person name="Huang E."/>
            <person name="Gao Y."/>
            <person name="Liu J."/>
            <person name="Shao H."/>
            <person name="Ye R."/>
            <person name="Li L."/>
            <person name="Wei W."/>
            <person name="Wang X."/>
            <person name="Wang C."/>
            <person name="Huo Q."/>
            <person name="Li W."/>
            <person name="Guo W."/>
            <person name="Chen H."/>
            <person name="Chen S."/>
            <person name="Zhou L."/>
            <person name="Zhou L."/>
            <person name="Ni X."/>
            <person name="Tian J."/>
            <person name="Zhou Y."/>
            <person name="Sheng Y."/>
            <person name="Liu T."/>
            <person name="Pan Y."/>
            <person name="Xia L."/>
            <person name="Li J."/>
            <person name="Zhao F."/>
            <person name="Cao W."/>
        </authorList>
    </citation>
    <scope>NUCLEOTIDE SEQUENCE</scope>
    <source>
        <strain evidence="7">Rmic-2018</strain>
        <tissue evidence="7">Larvae</tissue>
    </source>
</reference>
<dbReference type="InterPro" id="IPR001650">
    <property type="entry name" value="Helicase_C-like"/>
</dbReference>
<dbReference type="VEuPathDB" id="VectorBase:LOC119181030"/>
<dbReference type="CDD" id="cd18793">
    <property type="entry name" value="SF2_C_SNF"/>
    <property type="match status" value="1"/>
</dbReference>
<protein>
    <recommendedName>
        <fullName evidence="6">Helicase C-terminal domain-containing protein</fullName>
    </recommendedName>
</protein>
<dbReference type="GO" id="GO:0000812">
    <property type="term" value="C:Swr1 complex"/>
    <property type="evidence" value="ECO:0007669"/>
    <property type="project" value="TreeGrafter"/>
</dbReference>
<keyword evidence="8" id="KW-1185">Reference proteome</keyword>
<dbReference type="Gene3D" id="3.40.50.300">
    <property type="entry name" value="P-loop containing nucleotide triphosphate hydrolases"/>
    <property type="match status" value="1"/>
</dbReference>
<dbReference type="GO" id="GO:0003677">
    <property type="term" value="F:DNA binding"/>
    <property type="evidence" value="ECO:0007669"/>
    <property type="project" value="UniProtKB-KW"/>
</dbReference>
<dbReference type="GO" id="GO:0006338">
    <property type="term" value="P:chromatin remodeling"/>
    <property type="evidence" value="ECO:0007669"/>
    <property type="project" value="TreeGrafter"/>
</dbReference>
<dbReference type="EMBL" id="JABSTU010000001">
    <property type="protein sequence ID" value="KAH8038373.1"/>
    <property type="molecule type" value="Genomic_DNA"/>
</dbReference>
<evidence type="ECO:0000313" key="7">
    <source>
        <dbReference type="EMBL" id="KAH8038373.1"/>
    </source>
</evidence>
<dbReference type="GO" id="GO:0004386">
    <property type="term" value="F:helicase activity"/>
    <property type="evidence" value="ECO:0007669"/>
    <property type="project" value="UniProtKB-KW"/>
</dbReference>
<evidence type="ECO:0000256" key="5">
    <source>
        <dbReference type="ARBA" id="ARBA00022840"/>
    </source>
</evidence>
<comment type="subcellular location">
    <subcellularLocation>
        <location evidence="1">Nucleus</location>
    </subcellularLocation>
</comment>
<keyword evidence="4" id="KW-0347">Helicase</keyword>
<dbReference type="GO" id="GO:0042393">
    <property type="term" value="F:histone binding"/>
    <property type="evidence" value="ECO:0007669"/>
    <property type="project" value="TreeGrafter"/>
</dbReference>
<organism evidence="7 8">
    <name type="scientific">Rhipicephalus microplus</name>
    <name type="common">Cattle tick</name>
    <name type="synonym">Boophilus microplus</name>
    <dbReference type="NCBI Taxonomy" id="6941"/>
    <lineage>
        <taxon>Eukaryota</taxon>
        <taxon>Metazoa</taxon>
        <taxon>Ecdysozoa</taxon>
        <taxon>Arthropoda</taxon>
        <taxon>Chelicerata</taxon>
        <taxon>Arachnida</taxon>
        <taxon>Acari</taxon>
        <taxon>Parasitiformes</taxon>
        <taxon>Ixodida</taxon>
        <taxon>Ixodoidea</taxon>
        <taxon>Ixodidae</taxon>
        <taxon>Rhipicephalinae</taxon>
        <taxon>Rhipicephalus</taxon>
        <taxon>Boophilus</taxon>
    </lineage>
</organism>
<dbReference type="GO" id="GO:0016887">
    <property type="term" value="F:ATP hydrolysis activity"/>
    <property type="evidence" value="ECO:0007669"/>
    <property type="project" value="TreeGrafter"/>
</dbReference>
<evidence type="ECO:0000259" key="6">
    <source>
        <dbReference type="PROSITE" id="PS51194"/>
    </source>
</evidence>
<feature type="domain" description="Helicase C-terminal" evidence="6">
    <location>
        <begin position="243"/>
        <end position="369"/>
    </location>
</feature>
<dbReference type="AlphaFoldDB" id="A0A9J6EW21"/>
<reference evidence="7" key="1">
    <citation type="journal article" date="2020" name="Cell">
        <title>Large-Scale Comparative Analyses of Tick Genomes Elucidate Their Genetic Diversity and Vector Capacities.</title>
        <authorList>
            <consortium name="Tick Genome and Microbiome Consortium (TIGMIC)"/>
            <person name="Jia N."/>
            <person name="Wang J."/>
            <person name="Shi W."/>
            <person name="Du L."/>
            <person name="Sun Y."/>
            <person name="Zhan W."/>
            <person name="Jiang J.F."/>
            <person name="Wang Q."/>
            <person name="Zhang B."/>
            <person name="Ji P."/>
            <person name="Bell-Sakyi L."/>
            <person name="Cui X.M."/>
            <person name="Yuan T.T."/>
            <person name="Jiang B.G."/>
            <person name="Yang W.F."/>
            <person name="Lam T.T."/>
            <person name="Chang Q.C."/>
            <person name="Ding S.J."/>
            <person name="Wang X.J."/>
            <person name="Zhu J.G."/>
            <person name="Ruan X.D."/>
            <person name="Zhao L."/>
            <person name="Wei J.T."/>
            <person name="Ye R.Z."/>
            <person name="Que T.C."/>
            <person name="Du C.H."/>
            <person name="Zhou Y.H."/>
            <person name="Cheng J.X."/>
            <person name="Dai P.F."/>
            <person name="Guo W.B."/>
            <person name="Han X.H."/>
            <person name="Huang E.J."/>
            <person name="Li L.F."/>
            <person name="Wei W."/>
            <person name="Gao Y.C."/>
            <person name="Liu J.Z."/>
            <person name="Shao H.Z."/>
            <person name="Wang X."/>
            <person name="Wang C.C."/>
            <person name="Yang T.C."/>
            <person name="Huo Q.B."/>
            <person name="Li W."/>
            <person name="Chen H.Y."/>
            <person name="Chen S.E."/>
            <person name="Zhou L.G."/>
            <person name="Ni X.B."/>
            <person name="Tian J.H."/>
            <person name="Sheng Y."/>
            <person name="Liu T."/>
            <person name="Pan Y.S."/>
            <person name="Xia L.Y."/>
            <person name="Li J."/>
            <person name="Zhao F."/>
            <person name="Cao W.C."/>
        </authorList>
    </citation>
    <scope>NUCLEOTIDE SEQUENCE</scope>
    <source>
        <strain evidence="7">Rmic-2018</strain>
    </source>
</reference>
<accession>A0A9J6EW21</accession>
<dbReference type="Pfam" id="PF00271">
    <property type="entry name" value="Helicase_C"/>
    <property type="match status" value="1"/>
</dbReference>
<dbReference type="Proteomes" id="UP000821866">
    <property type="component" value="Chromosome 1"/>
</dbReference>
<dbReference type="SMART" id="SM00490">
    <property type="entry name" value="HELICc"/>
    <property type="match status" value="1"/>
</dbReference>
<evidence type="ECO:0000256" key="3">
    <source>
        <dbReference type="ARBA" id="ARBA00022801"/>
    </source>
</evidence>
<dbReference type="PANTHER" id="PTHR45685:SF1">
    <property type="entry name" value="HELICASE SRCAP"/>
    <property type="match status" value="1"/>
</dbReference>
<evidence type="ECO:0000256" key="4">
    <source>
        <dbReference type="ARBA" id="ARBA00022806"/>
    </source>
</evidence>
<name>A0A9J6EW21_RHIMP</name>
<dbReference type="InterPro" id="IPR027417">
    <property type="entry name" value="P-loop_NTPase"/>
</dbReference>
<comment type="caution">
    <text evidence="7">The sequence shown here is derived from an EMBL/GenBank/DDBJ whole genome shotgun (WGS) entry which is preliminary data.</text>
</comment>
<evidence type="ECO:0000256" key="1">
    <source>
        <dbReference type="ARBA" id="ARBA00004123"/>
    </source>
</evidence>
<dbReference type="PANTHER" id="PTHR45685">
    <property type="entry name" value="HELICASE SRCAP-RELATED"/>
    <property type="match status" value="1"/>
</dbReference>
<dbReference type="GO" id="GO:0005524">
    <property type="term" value="F:ATP binding"/>
    <property type="evidence" value="ECO:0007669"/>
    <property type="project" value="UniProtKB-KW"/>
</dbReference>
<proteinExistence type="predicted"/>
<dbReference type="PROSITE" id="PS51194">
    <property type="entry name" value="HELICASE_CTER"/>
    <property type="match status" value="1"/>
</dbReference>